<feature type="active site" description="Proton donor" evidence="6">
    <location>
        <position position="333"/>
    </location>
</feature>
<dbReference type="InterPro" id="IPR017853">
    <property type="entry name" value="GH"/>
</dbReference>
<feature type="domain" description="Beta-hexosaminidase bacterial type N-terminal" evidence="9">
    <location>
        <begin position="29"/>
        <end position="155"/>
    </location>
</feature>
<evidence type="ECO:0000256" key="2">
    <source>
        <dbReference type="ARBA" id="ARBA00006285"/>
    </source>
</evidence>
<organism evidence="11 12">
    <name type="scientific">Candidatus Avibacteroides avistercoris</name>
    <dbReference type="NCBI Taxonomy" id="2840690"/>
    <lineage>
        <taxon>Bacteria</taxon>
        <taxon>Pseudomonadati</taxon>
        <taxon>Bacteroidota</taxon>
        <taxon>Bacteroidia</taxon>
        <taxon>Bacteroidales</taxon>
        <taxon>Bacteroidaceae</taxon>
        <taxon>Bacteroidaceae incertae sedis</taxon>
        <taxon>Candidatus Avibacteroides</taxon>
    </lineage>
</organism>
<evidence type="ECO:0000313" key="11">
    <source>
        <dbReference type="EMBL" id="HJD53273.1"/>
    </source>
</evidence>
<evidence type="ECO:0000256" key="1">
    <source>
        <dbReference type="ARBA" id="ARBA00001231"/>
    </source>
</evidence>
<evidence type="ECO:0000259" key="7">
    <source>
        <dbReference type="Pfam" id="PF00728"/>
    </source>
</evidence>
<proteinExistence type="inferred from homology"/>
<dbReference type="InterPro" id="IPR029018">
    <property type="entry name" value="Hex-like_dom2"/>
</dbReference>
<dbReference type="Pfam" id="PF00728">
    <property type="entry name" value="Glyco_hydro_20"/>
    <property type="match status" value="1"/>
</dbReference>
<gene>
    <name evidence="11" type="ORF">IAA93_06075</name>
</gene>
<dbReference type="Gene3D" id="3.30.379.10">
    <property type="entry name" value="Chitobiase/beta-hexosaminidase domain 2-like"/>
    <property type="match status" value="1"/>
</dbReference>
<dbReference type="Gene3D" id="2.60.120.260">
    <property type="entry name" value="Galactose-binding domain-like"/>
    <property type="match status" value="1"/>
</dbReference>
<comment type="caution">
    <text evidence="11">The sequence shown here is derived from an EMBL/GenBank/DDBJ whole genome shotgun (WGS) entry which is preliminary data.</text>
</comment>
<dbReference type="SUPFAM" id="SSF55545">
    <property type="entry name" value="beta-N-acetylhexosaminidase-like domain"/>
    <property type="match status" value="1"/>
</dbReference>
<dbReference type="InterPro" id="IPR000421">
    <property type="entry name" value="FA58C"/>
</dbReference>
<feature type="domain" description="Glycoside hydrolase family 20 catalytic" evidence="7">
    <location>
        <begin position="158"/>
        <end position="508"/>
    </location>
</feature>
<dbReference type="AlphaFoldDB" id="A0A9D2ZUL2"/>
<dbReference type="Gene3D" id="3.20.20.80">
    <property type="entry name" value="Glycosidases"/>
    <property type="match status" value="1"/>
</dbReference>
<comment type="similarity">
    <text evidence="2">Belongs to the glycosyl hydrolase 20 family.</text>
</comment>
<dbReference type="PANTHER" id="PTHR22600">
    <property type="entry name" value="BETA-HEXOSAMINIDASE"/>
    <property type="match status" value="1"/>
</dbReference>
<dbReference type="InterPro" id="IPR059177">
    <property type="entry name" value="GH29D-like_dom"/>
</dbReference>
<dbReference type="InterPro" id="IPR008979">
    <property type="entry name" value="Galactose-bd-like_sf"/>
</dbReference>
<dbReference type="Proteomes" id="UP000787625">
    <property type="component" value="Unassembled WGS sequence"/>
</dbReference>
<dbReference type="EC" id="3.2.1.52" evidence="3"/>
<dbReference type="PRINTS" id="PR00738">
    <property type="entry name" value="GLHYDRLASE20"/>
</dbReference>
<dbReference type="GO" id="GO:0004563">
    <property type="term" value="F:beta-N-acetylhexosaminidase activity"/>
    <property type="evidence" value="ECO:0007669"/>
    <property type="project" value="UniProtKB-EC"/>
</dbReference>
<dbReference type="Pfam" id="PF00754">
    <property type="entry name" value="F5_F8_type_C"/>
    <property type="match status" value="1"/>
</dbReference>
<dbReference type="SUPFAM" id="SSF49785">
    <property type="entry name" value="Galactose-binding domain-like"/>
    <property type="match status" value="1"/>
</dbReference>
<dbReference type="EMBL" id="DWUP01000136">
    <property type="protein sequence ID" value="HJD53273.1"/>
    <property type="molecule type" value="Genomic_DNA"/>
</dbReference>
<evidence type="ECO:0000256" key="6">
    <source>
        <dbReference type="PIRSR" id="PIRSR625705-1"/>
    </source>
</evidence>
<dbReference type="CDD" id="cd06563">
    <property type="entry name" value="GH20_chitobiase-like"/>
    <property type="match status" value="1"/>
</dbReference>
<dbReference type="InterPro" id="IPR015882">
    <property type="entry name" value="HEX_bac_N"/>
</dbReference>
<dbReference type="InterPro" id="IPR015883">
    <property type="entry name" value="Glyco_hydro_20_cat"/>
</dbReference>
<dbReference type="Pfam" id="PF13290">
    <property type="entry name" value="CHB_HEX_C_1"/>
    <property type="match status" value="1"/>
</dbReference>
<feature type="domain" description="GH29D-like beta-sandwich" evidence="10">
    <location>
        <begin position="555"/>
        <end position="599"/>
    </location>
</feature>
<dbReference type="PANTHER" id="PTHR22600:SF57">
    <property type="entry name" value="BETA-N-ACETYLHEXOSAMINIDASE"/>
    <property type="match status" value="1"/>
</dbReference>
<reference evidence="11" key="2">
    <citation type="submission" date="2021-04" db="EMBL/GenBank/DDBJ databases">
        <authorList>
            <person name="Gilroy R."/>
        </authorList>
    </citation>
    <scope>NUCLEOTIDE SEQUENCE</scope>
    <source>
        <strain evidence="11">MalCec1-1739</strain>
    </source>
</reference>
<protein>
    <recommendedName>
        <fullName evidence="3">beta-N-acetylhexosaminidase</fullName>
        <ecNumber evidence="3">3.2.1.52</ecNumber>
    </recommendedName>
</protein>
<dbReference type="GO" id="GO:0016020">
    <property type="term" value="C:membrane"/>
    <property type="evidence" value="ECO:0007669"/>
    <property type="project" value="TreeGrafter"/>
</dbReference>
<evidence type="ECO:0000256" key="5">
    <source>
        <dbReference type="ARBA" id="ARBA00023295"/>
    </source>
</evidence>
<evidence type="ECO:0000259" key="9">
    <source>
        <dbReference type="Pfam" id="PF02838"/>
    </source>
</evidence>
<evidence type="ECO:0000259" key="8">
    <source>
        <dbReference type="Pfam" id="PF00754"/>
    </source>
</evidence>
<dbReference type="GO" id="GO:0005975">
    <property type="term" value="P:carbohydrate metabolic process"/>
    <property type="evidence" value="ECO:0007669"/>
    <property type="project" value="InterPro"/>
</dbReference>
<evidence type="ECO:0000256" key="4">
    <source>
        <dbReference type="ARBA" id="ARBA00022801"/>
    </source>
</evidence>
<evidence type="ECO:0000256" key="3">
    <source>
        <dbReference type="ARBA" id="ARBA00012663"/>
    </source>
</evidence>
<feature type="domain" description="F5/8 type C" evidence="8">
    <location>
        <begin position="636"/>
        <end position="750"/>
    </location>
</feature>
<keyword evidence="4" id="KW-0378">Hydrolase</keyword>
<sequence>MRLKTKIITMAIAATLMACGRKEVEADFNIVPLPEQITNIEGEPFVLSQETKIAYPQNNPDIERIANFLADYIDQATGHRPEVGTETGDNTIILMSQLSKDNNEAYTITVTPQNITIDGATPAGTFYGVQTLRKAIPAEANEADVRFRNVEITDQPRFGYRGMHLDVSRHFFSADSVKRYIDLLAFHNMNRFHWHLTDDQGWRVQIAKYPKLTEVGAYRDETIVGYNESNTYDGKRYGGYYTRDEIEEIIKYAQDRFITIIPEIDLPGHMLAALASYPHLGCTGKDYKVGTKWGVFDDVLCAGNDSALQFVYDVMDDVTELFPSEYIHIGGDECPKVRWEDCPKCQARIKELGLKDDNEHTAEQKLQSWFMQKVEKHLAEKGRKVIGWDEILEGGIGPDATVMSWRGMDGGYMAVKQKHDAIMTPNSHLYFDYYQSSDTDSEPLAFNGYVPIEKVYSLNPIPEGLSAEEQKHIIGVQANMWAEYLPTFRQVEYMALPRMCALAEVQWCSPERRDYFAFLKRLPRMIQFFERDSFNYCKRVFEVQMDIATDFTDATDRVILYACNSDGNLRYTLDGTLPTTASATYSSPIKIDETCTLTAGQFEGDSLVKAISEEFTFNKATAHPITLQQQPSLQYKNKGAQMLVDGLHGSKLYSDGRWIGFKGNDIDAIIDLGDPTQISHAAINLNIDVPNYIMNGVKLTVYASDNGSAFTEVASRDIPETPEGTPVKIVTEGIDFDPVTARYFRIVLKNAPLPDWHRAKGEAAFLFADEIILD</sequence>
<name>A0A9D2ZUL2_9BACT</name>
<accession>A0A9D2ZUL2</accession>
<dbReference type="Pfam" id="PF02838">
    <property type="entry name" value="Glyco_hydro_20b"/>
    <property type="match status" value="1"/>
</dbReference>
<dbReference type="SUPFAM" id="SSF51445">
    <property type="entry name" value="(Trans)glycosidases"/>
    <property type="match status" value="1"/>
</dbReference>
<dbReference type="InterPro" id="IPR025705">
    <property type="entry name" value="Beta_hexosaminidase_sua/sub"/>
</dbReference>
<comment type="catalytic activity">
    <reaction evidence="1">
        <text>Hydrolysis of terminal non-reducing N-acetyl-D-hexosamine residues in N-acetyl-beta-D-hexosaminides.</text>
        <dbReference type="EC" id="3.2.1.52"/>
    </reaction>
</comment>
<dbReference type="PROSITE" id="PS51257">
    <property type="entry name" value="PROKAR_LIPOPROTEIN"/>
    <property type="match status" value="1"/>
</dbReference>
<dbReference type="GO" id="GO:0030203">
    <property type="term" value="P:glycosaminoglycan metabolic process"/>
    <property type="evidence" value="ECO:0007669"/>
    <property type="project" value="TreeGrafter"/>
</dbReference>
<evidence type="ECO:0000313" key="12">
    <source>
        <dbReference type="Proteomes" id="UP000787625"/>
    </source>
</evidence>
<reference evidence="11" key="1">
    <citation type="journal article" date="2021" name="PeerJ">
        <title>Extensive microbial diversity within the chicken gut microbiome revealed by metagenomics and culture.</title>
        <authorList>
            <person name="Gilroy R."/>
            <person name="Ravi A."/>
            <person name="Getino M."/>
            <person name="Pursley I."/>
            <person name="Horton D.L."/>
            <person name="Alikhan N.F."/>
            <person name="Baker D."/>
            <person name="Gharbi K."/>
            <person name="Hall N."/>
            <person name="Watson M."/>
            <person name="Adriaenssens E.M."/>
            <person name="Foster-Nyarko E."/>
            <person name="Jarju S."/>
            <person name="Secka A."/>
            <person name="Antonio M."/>
            <person name="Oren A."/>
            <person name="Chaudhuri R.R."/>
            <person name="La Ragione R."/>
            <person name="Hildebrand F."/>
            <person name="Pallen M.J."/>
        </authorList>
    </citation>
    <scope>NUCLEOTIDE SEQUENCE</scope>
    <source>
        <strain evidence="11">MalCec1-1739</strain>
    </source>
</reference>
<keyword evidence="5" id="KW-0326">Glycosidase</keyword>
<evidence type="ECO:0000259" key="10">
    <source>
        <dbReference type="Pfam" id="PF13290"/>
    </source>
</evidence>